<dbReference type="InterPro" id="IPR036735">
    <property type="entry name" value="NGN_dom_sf"/>
</dbReference>
<dbReference type="SMART" id="SM00739">
    <property type="entry name" value="KOW"/>
    <property type="match status" value="5"/>
</dbReference>
<evidence type="ECO:0000256" key="3">
    <source>
        <dbReference type="ARBA" id="ARBA00023163"/>
    </source>
</evidence>
<name>A0A5A7QV78_STRAF</name>
<dbReference type="Pfam" id="PF23042">
    <property type="entry name" value="KOW1_SPT5"/>
    <property type="match status" value="1"/>
</dbReference>
<dbReference type="CDD" id="cd06081">
    <property type="entry name" value="KOW_Spt5_1"/>
    <property type="match status" value="1"/>
</dbReference>
<dbReference type="Pfam" id="PF11942">
    <property type="entry name" value="Spt5_N"/>
    <property type="match status" value="1"/>
</dbReference>
<dbReference type="Pfam" id="PF23037">
    <property type="entry name" value="KOWx_SPT5"/>
    <property type="match status" value="1"/>
</dbReference>
<dbReference type="InterPro" id="IPR005824">
    <property type="entry name" value="KOW"/>
</dbReference>
<dbReference type="InterPro" id="IPR041973">
    <property type="entry name" value="KOW_Spt5_1"/>
</dbReference>
<evidence type="ECO:0000256" key="1">
    <source>
        <dbReference type="ARBA" id="ARBA00004123"/>
    </source>
</evidence>
<dbReference type="OrthoDB" id="28901at2759"/>
<dbReference type="InterPro" id="IPR039659">
    <property type="entry name" value="SPT5"/>
</dbReference>
<protein>
    <submittedName>
        <fullName evidence="8">Transcription elongation factor SPT5</fullName>
    </submittedName>
</protein>
<dbReference type="GO" id="GO:0032784">
    <property type="term" value="P:regulation of DNA-templated transcription elongation"/>
    <property type="evidence" value="ECO:0007669"/>
    <property type="project" value="InterPro"/>
</dbReference>
<dbReference type="CDD" id="cd06084">
    <property type="entry name" value="KOW_Spt5_4"/>
    <property type="match status" value="1"/>
</dbReference>
<gene>
    <name evidence="8" type="ORF">STAS_26382</name>
</gene>
<dbReference type="Proteomes" id="UP000325081">
    <property type="component" value="Unassembled WGS sequence"/>
</dbReference>
<dbReference type="InterPro" id="IPR014722">
    <property type="entry name" value="Rib_uL2_dom2"/>
</dbReference>
<dbReference type="GO" id="GO:0003729">
    <property type="term" value="F:mRNA binding"/>
    <property type="evidence" value="ECO:0007669"/>
    <property type="project" value="TreeGrafter"/>
</dbReference>
<evidence type="ECO:0000313" key="9">
    <source>
        <dbReference type="Proteomes" id="UP000325081"/>
    </source>
</evidence>
<dbReference type="CDD" id="cd09888">
    <property type="entry name" value="NGN_Euk"/>
    <property type="match status" value="1"/>
</dbReference>
<dbReference type="GO" id="GO:0006357">
    <property type="term" value="P:regulation of transcription by RNA polymerase II"/>
    <property type="evidence" value="ECO:0007669"/>
    <property type="project" value="InterPro"/>
</dbReference>
<keyword evidence="8" id="KW-0648">Protein biosynthesis</keyword>
<dbReference type="Gene3D" id="3.30.70.940">
    <property type="entry name" value="NusG, N-terminal domain"/>
    <property type="match status" value="1"/>
</dbReference>
<keyword evidence="8" id="KW-0251">Elongation factor</keyword>
<feature type="compositionally biased region" description="Acidic residues" evidence="5">
    <location>
        <begin position="59"/>
        <end position="78"/>
    </location>
</feature>
<dbReference type="InterPro" id="IPR006645">
    <property type="entry name" value="NGN-like_dom"/>
</dbReference>
<dbReference type="GO" id="GO:0003746">
    <property type="term" value="F:translation elongation factor activity"/>
    <property type="evidence" value="ECO:0007669"/>
    <property type="project" value="UniProtKB-KW"/>
</dbReference>
<keyword evidence="4" id="KW-0539">Nucleus</keyword>
<feature type="compositionally biased region" description="Basic residues" evidence="5">
    <location>
        <begin position="44"/>
        <end position="53"/>
    </location>
</feature>
<comment type="caution">
    <text evidence="8">The sequence shown here is derived from an EMBL/GenBank/DDBJ whole genome shotgun (WGS) entry which is preliminary data.</text>
</comment>
<evidence type="ECO:0000259" key="7">
    <source>
        <dbReference type="SMART" id="SM00739"/>
    </source>
</evidence>
<dbReference type="InterPro" id="IPR022581">
    <property type="entry name" value="Spt5_N"/>
</dbReference>
<dbReference type="GO" id="GO:0006368">
    <property type="term" value="P:transcription elongation by RNA polymerase II"/>
    <property type="evidence" value="ECO:0007669"/>
    <property type="project" value="TreeGrafter"/>
</dbReference>
<feature type="domain" description="KOW" evidence="7">
    <location>
        <begin position="386"/>
        <end position="413"/>
    </location>
</feature>
<evidence type="ECO:0000256" key="4">
    <source>
        <dbReference type="ARBA" id="ARBA00023242"/>
    </source>
</evidence>
<evidence type="ECO:0000256" key="2">
    <source>
        <dbReference type="ARBA" id="ARBA00006956"/>
    </source>
</evidence>
<comment type="similarity">
    <text evidence="2">Belongs to the SPT5 family.</text>
</comment>
<dbReference type="InterPro" id="IPR039385">
    <property type="entry name" value="NGN_Euk"/>
</dbReference>
<dbReference type="InterPro" id="IPR057936">
    <property type="entry name" value="KOWx_Spt5"/>
</dbReference>
<dbReference type="Gene3D" id="2.30.30.30">
    <property type="match status" value="2"/>
</dbReference>
<dbReference type="Pfam" id="PF23291">
    <property type="entry name" value="KOW4_SPT5"/>
    <property type="match status" value="1"/>
</dbReference>
<organism evidence="8 9">
    <name type="scientific">Striga asiatica</name>
    <name type="common">Asiatic witchweed</name>
    <name type="synonym">Buchnera asiatica</name>
    <dbReference type="NCBI Taxonomy" id="4170"/>
    <lineage>
        <taxon>Eukaryota</taxon>
        <taxon>Viridiplantae</taxon>
        <taxon>Streptophyta</taxon>
        <taxon>Embryophyta</taxon>
        <taxon>Tracheophyta</taxon>
        <taxon>Spermatophyta</taxon>
        <taxon>Magnoliopsida</taxon>
        <taxon>eudicotyledons</taxon>
        <taxon>Gunneridae</taxon>
        <taxon>Pentapetalae</taxon>
        <taxon>asterids</taxon>
        <taxon>lamiids</taxon>
        <taxon>Lamiales</taxon>
        <taxon>Orobanchaceae</taxon>
        <taxon>Buchnereae</taxon>
        <taxon>Striga</taxon>
    </lineage>
</organism>
<reference evidence="9" key="1">
    <citation type="journal article" date="2019" name="Curr. Biol.">
        <title>Genome Sequence of Striga asiatica Provides Insight into the Evolution of Plant Parasitism.</title>
        <authorList>
            <person name="Yoshida S."/>
            <person name="Kim S."/>
            <person name="Wafula E.K."/>
            <person name="Tanskanen J."/>
            <person name="Kim Y.M."/>
            <person name="Honaas L."/>
            <person name="Yang Z."/>
            <person name="Spallek T."/>
            <person name="Conn C.E."/>
            <person name="Ichihashi Y."/>
            <person name="Cheong K."/>
            <person name="Cui S."/>
            <person name="Der J.P."/>
            <person name="Gundlach H."/>
            <person name="Jiao Y."/>
            <person name="Hori C."/>
            <person name="Ishida J.K."/>
            <person name="Kasahara H."/>
            <person name="Kiba T."/>
            <person name="Kim M.S."/>
            <person name="Koo N."/>
            <person name="Laohavisit A."/>
            <person name="Lee Y.H."/>
            <person name="Lumba S."/>
            <person name="McCourt P."/>
            <person name="Mortimer J.C."/>
            <person name="Mutuku J.M."/>
            <person name="Nomura T."/>
            <person name="Sasaki-Sekimoto Y."/>
            <person name="Seto Y."/>
            <person name="Wang Y."/>
            <person name="Wakatake T."/>
            <person name="Sakakibara H."/>
            <person name="Demura T."/>
            <person name="Yamaguchi S."/>
            <person name="Yoneyama K."/>
            <person name="Manabe R.I."/>
            <person name="Nelson D.C."/>
            <person name="Schulman A.H."/>
            <person name="Timko M.P."/>
            <person name="dePamphilis C.W."/>
            <person name="Choi D."/>
            <person name="Shirasu K."/>
        </authorList>
    </citation>
    <scope>NUCLEOTIDE SEQUENCE [LARGE SCALE GENOMIC DNA]</scope>
    <source>
        <strain evidence="9">cv. UVA1</strain>
    </source>
</reference>
<feature type="region of interest" description="Disordered" evidence="5">
    <location>
        <begin position="1"/>
        <end position="78"/>
    </location>
</feature>
<dbReference type="SUPFAM" id="SSF50104">
    <property type="entry name" value="Translation proteins SH3-like domain"/>
    <property type="match status" value="2"/>
</dbReference>
<feature type="domain" description="KOW" evidence="7">
    <location>
        <begin position="241"/>
        <end position="268"/>
    </location>
</feature>
<evidence type="ECO:0000259" key="6">
    <source>
        <dbReference type="SMART" id="SM00738"/>
    </source>
</evidence>
<feature type="domain" description="KOW" evidence="7">
    <location>
        <begin position="991"/>
        <end position="1018"/>
    </location>
</feature>
<dbReference type="EMBL" id="BKCP01008515">
    <property type="protein sequence ID" value="GER49154.1"/>
    <property type="molecule type" value="Genomic_DNA"/>
</dbReference>
<sequence>MPRAMDESESEYEEETAVDRGAGCGRAKRKRDGEEEGCGGGSGGRRRRGKRAMKSVSDFFEEEAYVDSEEEEEDGEEDFIDAADDMHDNDDDGRTHHRAPLLARDHDEEEDVEEIERMVHERYSKSSFDYDGEATALEHPAQLSSIWDPKLWTVKCAIGREKELAACLLQKITSKGPELKITSAIALDHLKGYIYIDAYKEAHVREAVKGMHNIYPQKIGLVPINEMADVFSLSTQRKSIDISMDMWVRVRSGLYKGDLAKVVDVDTVRQRATVKLIPRIDLPALANKLEGRKVPKRNTFNSPARFMNIDEARLLNIHVGRKRDQATGDYFDKIDGMIFKDGFLYKKLSLKALSTQDVEPTFDELEKFGWPSEKSLAIRDNELCKHFERGDHVTVVSGATKGVTGLVVSFEGHAVNIASDITKEVYCVSAVDVVESSEASIGVTHHSNYELHDLVLLDDNSFGMIISVEGEAFQILKGVPRRPDVAVVRLREIKSKIYKQCFAEDCYMNTLSVKDSVKFLKGQKGPVEHIYRGILFIYDRNHHMHYGYICVKSESCVVVGGGGLRANDDINDNTRMVRFPRLRTSFVPQSPLRPPRGDPMNYASGTFHNVPRRSTFFRIVLDASGSFPKEGVDILTKTWAVQCEFGREREAVILLMQKSGLAATFNKMDVEQAVRPIKFLNANKVSLVPYADMRDMLKIRDQEEPSVGAWVRVKQGSFTGTLGRVAGTPKLVVDGTPKSAGNENPKLGTLAGPLGRVAGKSAVDGNLMLVTLDGTLERIAGNSKSTVDENPKLGGNSKLVVDGNPKMVTLDGARGFYNVTVIGKVTAGTKRARKSKPEALPSSVNLRTRGMGVDPVCSSCVEEVLGHQMAMDFSVHQMGADLCGLLSGLLWVASKMLPLIETVVFELRMLEVENPNPTLDELDNFQKAGLPIKEDDIVRALAYRLKGQKVRAVSGDHAIGTVDKIERGMVHVSAPGHPNQIILPVESVRKVYPIGSEVKVCQGSYAGAGGTVISNFRNHVVVLNHATSKQMSIFLEFLDST</sequence>
<comment type="subcellular location">
    <subcellularLocation>
        <location evidence="1">Nucleus</location>
    </subcellularLocation>
</comment>
<feature type="domain" description="KOW" evidence="7">
    <location>
        <begin position="943"/>
        <end position="968"/>
    </location>
</feature>
<dbReference type="GO" id="GO:0032044">
    <property type="term" value="C:DSIF complex"/>
    <property type="evidence" value="ECO:0007669"/>
    <property type="project" value="TreeGrafter"/>
</dbReference>
<dbReference type="InterPro" id="IPR008991">
    <property type="entry name" value="Translation_prot_SH3-like_sf"/>
</dbReference>
<dbReference type="SMART" id="SM00738">
    <property type="entry name" value="NGN"/>
    <property type="match status" value="1"/>
</dbReference>
<proteinExistence type="inferred from homology"/>
<keyword evidence="3" id="KW-0804">Transcription</keyword>
<dbReference type="InterPro" id="IPR005100">
    <property type="entry name" value="NGN-domain"/>
</dbReference>
<accession>A0A5A7QV78</accession>
<dbReference type="PANTHER" id="PTHR11125">
    <property type="entry name" value="SUPPRESSOR OF TY 5"/>
    <property type="match status" value="1"/>
</dbReference>
<dbReference type="PANTHER" id="PTHR11125:SF7">
    <property type="entry name" value="TRANSCRIPTION ELONGATION FACTOR SPT5"/>
    <property type="match status" value="1"/>
</dbReference>
<dbReference type="Pfam" id="PF03439">
    <property type="entry name" value="Spt5-NGN"/>
    <property type="match status" value="1"/>
</dbReference>
<keyword evidence="9" id="KW-1185">Reference proteome</keyword>
<dbReference type="AlphaFoldDB" id="A0A5A7QV78"/>
<evidence type="ECO:0000313" key="8">
    <source>
        <dbReference type="EMBL" id="GER49154.1"/>
    </source>
</evidence>
<dbReference type="InterPro" id="IPR041977">
    <property type="entry name" value="KOW_Spt5_4"/>
</dbReference>
<feature type="domain" description="KOW" evidence="7">
    <location>
        <begin position="704"/>
        <end position="731"/>
    </location>
</feature>
<evidence type="ECO:0000256" key="5">
    <source>
        <dbReference type="SAM" id="MobiDB-lite"/>
    </source>
</evidence>
<feature type="domain" description="NusG-like N-terminal" evidence="6">
    <location>
        <begin position="148"/>
        <end position="234"/>
    </location>
</feature>
<feature type="compositionally biased region" description="Acidic residues" evidence="5">
    <location>
        <begin position="7"/>
        <end position="16"/>
    </location>
</feature>